<evidence type="ECO:0000313" key="3">
    <source>
        <dbReference type="EMBL" id="QBD81796.1"/>
    </source>
</evidence>
<dbReference type="EMBL" id="CP035758">
    <property type="protein sequence ID" value="QBD81796.1"/>
    <property type="molecule type" value="Genomic_DNA"/>
</dbReference>
<proteinExistence type="predicted"/>
<dbReference type="AlphaFoldDB" id="A0A4P6K2T4"/>
<reference evidence="3 4" key="1">
    <citation type="submission" date="2019-01" db="EMBL/GenBank/DDBJ databases">
        <title>Ktedonosporobacter rubrisoli SCAWS-G2.</title>
        <authorList>
            <person name="Huang Y."/>
            <person name="Yan B."/>
        </authorList>
    </citation>
    <scope>NUCLEOTIDE SEQUENCE [LARGE SCALE GENOMIC DNA]</scope>
    <source>
        <strain evidence="3 4">SCAWS-G2</strain>
    </source>
</reference>
<dbReference type="OrthoDB" id="163843at2"/>
<evidence type="ECO:0000256" key="1">
    <source>
        <dbReference type="SAM" id="MobiDB-lite"/>
    </source>
</evidence>
<evidence type="ECO:0000256" key="2">
    <source>
        <dbReference type="SAM" id="SignalP"/>
    </source>
</evidence>
<gene>
    <name evidence="3" type="ORF">EPA93_39815</name>
</gene>
<dbReference type="RefSeq" id="WP_129892857.1">
    <property type="nucleotide sequence ID" value="NZ_CP035758.1"/>
</dbReference>
<evidence type="ECO:0000313" key="4">
    <source>
        <dbReference type="Proteomes" id="UP000290365"/>
    </source>
</evidence>
<dbReference type="KEGG" id="kbs:EPA93_39815"/>
<feature type="chain" id="PRO_5020836548" evidence="2">
    <location>
        <begin position="23"/>
        <end position="201"/>
    </location>
</feature>
<name>A0A4P6K2T4_KTERU</name>
<keyword evidence="2" id="KW-0732">Signal</keyword>
<keyword evidence="4" id="KW-1185">Reference proteome</keyword>
<sequence length="201" mass="21146">MQQLWRSLLLLLGVAIVSLSLAACGGARVDVSPGSSVQGNSATVGANPSVKTTTTSEKSTISFTANGGVNGSYTIESALTASKLRHGHKEFTIDLAQGEKSIFIAFYGYEGPGTYTLTNGVNGGDIRIDLGKNVGTWDLALEHASSCTLVVTSDQPGQLTGINRMQGRFSCQLLPAYTAHHPQDALKVTDGRFDVLIIVES</sequence>
<organism evidence="3 4">
    <name type="scientific">Ktedonosporobacter rubrisoli</name>
    <dbReference type="NCBI Taxonomy" id="2509675"/>
    <lineage>
        <taxon>Bacteria</taxon>
        <taxon>Bacillati</taxon>
        <taxon>Chloroflexota</taxon>
        <taxon>Ktedonobacteria</taxon>
        <taxon>Ktedonobacterales</taxon>
        <taxon>Ktedonosporobacteraceae</taxon>
        <taxon>Ktedonosporobacter</taxon>
    </lineage>
</organism>
<protein>
    <submittedName>
        <fullName evidence="3">Uncharacterized protein</fullName>
    </submittedName>
</protein>
<feature type="compositionally biased region" description="Polar residues" evidence="1">
    <location>
        <begin position="33"/>
        <end position="46"/>
    </location>
</feature>
<feature type="signal peptide" evidence="2">
    <location>
        <begin position="1"/>
        <end position="22"/>
    </location>
</feature>
<dbReference type="PROSITE" id="PS51257">
    <property type="entry name" value="PROKAR_LIPOPROTEIN"/>
    <property type="match status" value="1"/>
</dbReference>
<accession>A0A4P6K2T4</accession>
<dbReference type="Proteomes" id="UP000290365">
    <property type="component" value="Chromosome"/>
</dbReference>
<feature type="region of interest" description="Disordered" evidence="1">
    <location>
        <begin position="33"/>
        <end position="52"/>
    </location>
</feature>